<protein>
    <submittedName>
        <fullName evidence="1">Uncharacterized protein</fullName>
    </submittedName>
</protein>
<accession>A0A0A9FN25</accession>
<name>A0A0A9FN25_ARUDO</name>
<organism evidence="1">
    <name type="scientific">Arundo donax</name>
    <name type="common">Giant reed</name>
    <name type="synonym">Donax arundinaceus</name>
    <dbReference type="NCBI Taxonomy" id="35708"/>
    <lineage>
        <taxon>Eukaryota</taxon>
        <taxon>Viridiplantae</taxon>
        <taxon>Streptophyta</taxon>
        <taxon>Embryophyta</taxon>
        <taxon>Tracheophyta</taxon>
        <taxon>Spermatophyta</taxon>
        <taxon>Magnoliopsida</taxon>
        <taxon>Liliopsida</taxon>
        <taxon>Poales</taxon>
        <taxon>Poaceae</taxon>
        <taxon>PACMAD clade</taxon>
        <taxon>Arundinoideae</taxon>
        <taxon>Arundineae</taxon>
        <taxon>Arundo</taxon>
    </lineage>
</organism>
<evidence type="ECO:0000313" key="1">
    <source>
        <dbReference type="EMBL" id="JAE13677.1"/>
    </source>
</evidence>
<reference evidence="1" key="1">
    <citation type="submission" date="2014-09" db="EMBL/GenBank/DDBJ databases">
        <authorList>
            <person name="Magalhaes I.L.F."/>
            <person name="Oliveira U."/>
            <person name="Santos F.R."/>
            <person name="Vidigal T.H.D.A."/>
            <person name="Brescovit A.D."/>
            <person name="Santos A.J."/>
        </authorList>
    </citation>
    <scope>NUCLEOTIDE SEQUENCE</scope>
    <source>
        <tissue evidence="1">Shoot tissue taken approximately 20 cm above the soil surface</tissue>
    </source>
</reference>
<dbReference type="EMBL" id="GBRH01184219">
    <property type="protein sequence ID" value="JAE13677.1"/>
    <property type="molecule type" value="Transcribed_RNA"/>
</dbReference>
<sequence length="15" mass="1763">MHNSYTRKHSSCPSQ</sequence>
<proteinExistence type="predicted"/>
<reference evidence="1" key="2">
    <citation type="journal article" date="2015" name="Data Brief">
        <title>Shoot transcriptome of the giant reed, Arundo donax.</title>
        <authorList>
            <person name="Barrero R.A."/>
            <person name="Guerrero F.D."/>
            <person name="Moolhuijzen P."/>
            <person name="Goolsby J.A."/>
            <person name="Tidwell J."/>
            <person name="Bellgard S.E."/>
            <person name="Bellgard M.I."/>
        </authorList>
    </citation>
    <scope>NUCLEOTIDE SEQUENCE</scope>
    <source>
        <tissue evidence="1">Shoot tissue taken approximately 20 cm above the soil surface</tissue>
    </source>
</reference>